<dbReference type="KEGG" id="eac:EAL2_c09110"/>
<dbReference type="Proteomes" id="UP000019591">
    <property type="component" value="Chromosome"/>
</dbReference>
<gene>
    <name evidence="1" type="ORF">EAL2_c09110</name>
</gene>
<dbReference type="HOGENOM" id="CLU_3233715_0_0_9"/>
<protein>
    <submittedName>
        <fullName evidence="1">Uncharacterized protein</fullName>
    </submittedName>
</protein>
<organism evidence="1 2">
    <name type="scientific">Peptoclostridium acidaminophilum DSM 3953</name>
    <dbReference type="NCBI Taxonomy" id="1286171"/>
    <lineage>
        <taxon>Bacteria</taxon>
        <taxon>Bacillati</taxon>
        <taxon>Bacillota</taxon>
        <taxon>Clostridia</taxon>
        <taxon>Peptostreptococcales</taxon>
        <taxon>Peptoclostridiaceae</taxon>
        <taxon>Peptoclostridium</taxon>
    </lineage>
</organism>
<proteinExistence type="predicted"/>
<dbReference type="EMBL" id="CP007452">
    <property type="protein sequence ID" value="AHM56210.1"/>
    <property type="molecule type" value="Genomic_DNA"/>
</dbReference>
<dbReference type="AlphaFoldDB" id="W8T5U0"/>
<accession>W8T5U0</accession>
<evidence type="ECO:0000313" key="2">
    <source>
        <dbReference type="Proteomes" id="UP000019591"/>
    </source>
</evidence>
<evidence type="ECO:0000313" key="1">
    <source>
        <dbReference type="EMBL" id="AHM56210.1"/>
    </source>
</evidence>
<name>W8T5U0_PEPAC</name>
<keyword evidence="2" id="KW-1185">Reference proteome</keyword>
<reference evidence="1 2" key="1">
    <citation type="journal article" date="2014" name="Genome Announc.">
        <title>Complete Genome Sequence of Amino Acid-Utilizing Eubacterium acidaminophilum al-2 (DSM 3953).</title>
        <authorList>
            <person name="Poehlein A."/>
            <person name="Andreesen J.R."/>
            <person name="Daniel R."/>
        </authorList>
    </citation>
    <scope>NUCLEOTIDE SEQUENCE [LARGE SCALE GENOMIC DNA]</scope>
    <source>
        <strain evidence="1 2">DSM 3953</strain>
    </source>
</reference>
<sequence>MHIHIISIKVYFVNRKRKQGKLICFWVYKQEDIWVFCHEHVKE</sequence>